<evidence type="ECO:0000259" key="2">
    <source>
        <dbReference type="Pfam" id="PF22827"/>
    </source>
</evidence>
<sequence length="274" mass="29786">MAASNGPSFFWDKFIPFFYSIGAAVVIIGAMGKIMHYDWAGIALPVGLGTEAVIFLIYALQSFLRPTTEYQWEKVYPELSTDYKGELPTRTVASTPSAGLGLTAKMDDMLSNAKITPDIFDGLKNSFQSLSSTVSNMGEIANATVATNEYSSKVKEASSKLTEMNGSISTAVNSVISMSDATKDAQEYRNQFQKISQNMGALNAVYELELQDTNKHLKAMNAFYSNLSSAMQDMSDASKDTQQFKSELGKLTNNLSSLNNVYGSMLSAMKGSNS</sequence>
<dbReference type="NCBIfam" id="TIGR03513">
    <property type="entry name" value="GldL_gliding"/>
    <property type="match status" value="1"/>
</dbReference>
<accession>A0ABV7YX95</accession>
<comment type="caution">
    <text evidence="3">The sequence shown here is derived from an EMBL/GenBank/DDBJ whole genome shotgun (WGS) entry which is preliminary data.</text>
</comment>
<keyword evidence="4" id="KW-1185">Reference proteome</keyword>
<proteinExistence type="predicted"/>
<dbReference type="SUPFAM" id="SSF58104">
    <property type="entry name" value="Methyl-accepting chemotaxis protein (MCP) signaling domain"/>
    <property type="match status" value="1"/>
</dbReference>
<keyword evidence="1" id="KW-1133">Transmembrane helix</keyword>
<name>A0ABV7YX95_9BACT</name>
<feature type="domain" description="Gliding motility protein GldL-like N-terminal" evidence="2">
    <location>
        <begin position="18"/>
        <end position="81"/>
    </location>
</feature>
<reference evidence="4" key="1">
    <citation type="journal article" date="2019" name="Int. J. Syst. Evol. Microbiol.">
        <title>The Global Catalogue of Microorganisms (GCM) 10K type strain sequencing project: providing services to taxonomists for standard genome sequencing and annotation.</title>
        <authorList>
            <consortium name="The Broad Institute Genomics Platform"/>
            <consortium name="The Broad Institute Genome Sequencing Center for Infectious Disease"/>
            <person name="Wu L."/>
            <person name="Ma J."/>
        </authorList>
    </citation>
    <scope>NUCLEOTIDE SEQUENCE [LARGE SCALE GENOMIC DNA]</scope>
    <source>
        <strain evidence="4">CECT 7956</strain>
    </source>
</reference>
<evidence type="ECO:0000313" key="3">
    <source>
        <dbReference type="EMBL" id="MFC3810711.1"/>
    </source>
</evidence>
<keyword evidence="1" id="KW-0472">Membrane</keyword>
<dbReference type="InterPro" id="IPR019852">
    <property type="entry name" value="Motility-assoc_prot_GldL"/>
</dbReference>
<dbReference type="Proteomes" id="UP001595616">
    <property type="component" value="Unassembled WGS sequence"/>
</dbReference>
<evidence type="ECO:0000256" key="1">
    <source>
        <dbReference type="SAM" id="Phobius"/>
    </source>
</evidence>
<protein>
    <submittedName>
        <fullName evidence="3">Gliding motility protein GldL</fullName>
    </submittedName>
</protein>
<evidence type="ECO:0000313" key="4">
    <source>
        <dbReference type="Proteomes" id="UP001595616"/>
    </source>
</evidence>
<keyword evidence="1" id="KW-0812">Transmembrane</keyword>
<gene>
    <name evidence="3" type="primary">gldL</name>
    <name evidence="3" type="ORF">ACFOOI_08600</name>
</gene>
<dbReference type="RefSeq" id="WP_379837063.1">
    <property type="nucleotide sequence ID" value="NZ_JBHRYQ010000001.1"/>
</dbReference>
<feature type="transmembrane region" description="Helical" evidence="1">
    <location>
        <begin position="39"/>
        <end position="60"/>
    </location>
</feature>
<feature type="transmembrane region" description="Helical" evidence="1">
    <location>
        <begin position="14"/>
        <end position="32"/>
    </location>
</feature>
<dbReference type="EMBL" id="JBHRYQ010000001">
    <property type="protein sequence ID" value="MFC3810711.1"/>
    <property type="molecule type" value="Genomic_DNA"/>
</dbReference>
<dbReference type="Pfam" id="PF22827">
    <property type="entry name" value="GldL_N"/>
    <property type="match status" value="1"/>
</dbReference>
<dbReference type="InterPro" id="IPR055087">
    <property type="entry name" value="GldL-like_N"/>
</dbReference>
<organism evidence="3 4">
    <name type="scientific">Lacihabitans lacunae</name>
    <dbReference type="NCBI Taxonomy" id="1028214"/>
    <lineage>
        <taxon>Bacteria</taxon>
        <taxon>Pseudomonadati</taxon>
        <taxon>Bacteroidota</taxon>
        <taxon>Cytophagia</taxon>
        <taxon>Cytophagales</taxon>
        <taxon>Leadbetterellaceae</taxon>
        <taxon>Lacihabitans</taxon>
    </lineage>
</organism>